<organism evidence="1">
    <name type="scientific">Trepomonas sp. PC1</name>
    <dbReference type="NCBI Taxonomy" id="1076344"/>
    <lineage>
        <taxon>Eukaryota</taxon>
        <taxon>Metamonada</taxon>
        <taxon>Diplomonadida</taxon>
        <taxon>Hexamitidae</taxon>
        <taxon>Hexamitinae</taxon>
        <taxon>Trepomonas</taxon>
    </lineage>
</organism>
<accession>A0A146K2S2</accession>
<reference evidence="1" key="1">
    <citation type="submission" date="2015-07" db="EMBL/GenBank/DDBJ databases">
        <title>Adaptation to a free-living lifestyle via gene acquisitions in the diplomonad Trepomonas sp. PC1.</title>
        <authorList>
            <person name="Xu F."/>
            <person name="Jerlstrom-Hultqvist J."/>
            <person name="Kolisko M."/>
            <person name="Simpson A.G.B."/>
            <person name="Roger A.J."/>
            <person name="Svard S.G."/>
            <person name="Andersson J.O."/>
        </authorList>
    </citation>
    <scope>NUCLEOTIDE SEQUENCE</scope>
    <source>
        <strain evidence="1">PC1</strain>
    </source>
</reference>
<evidence type="ECO:0000313" key="1">
    <source>
        <dbReference type="EMBL" id="JAP90205.1"/>
    </source>
</evidence>
<dbReference type="AlphaFoldDB" id="A0A146K2S2"/>
<feature type="non-terminal residue" evidence="1">
    <location>
        <position position="1"/>
    </location>
</feature>
<dbReference type="EMBL" id="GDID01006401">
    <property type="protein sequence ID" value="JAP90205.1"/>
    <property type="molecule type" value="Transcribed_RNA"/>
</dbReference>
<protein>
    <submittedName>
        <fullName evidence="1">Uncharacterized protein</fullName>
    </submittedName>
</protein>
<proteinExistence type="predicted"/>
<gene>
    <name evidence="1" type="ORF">TPC1_30300</name>
</gene>
<sequence>EEQQKQQYFSDIDLQSIKLKYQDHNEAKQQLMLNRLKFNLKEIFTLNLDEEASKEFDFKGVSSISQTSSQMIQEKSTPIKQNAQNYPNIDSLDSPRDILKECLRHFFQYIRTHLSNRINAQTPTEPQEIEQQLYTFNEAYDDIRLKLQQCCTLFLQHKIQILETKQHFSKQFLELLNYSNDSTPIKVTQSSPKQLSTILDRVLNLVASGVTLQLIGHDFPRQVLRDAYAALFSVQMHQNVNKITESLIKDLFYRLFSNLLHSEERESPFEFQPKSQLSAKFVAEMINRCANLILNICITFQKLPGPCCQFREMEFDQALQECKIVTSKDVDLFKLVQLCCDELWGKFMLLDVGELNMDEQFSIMRQLAIFSNTSQVYQEQFMIKFVHLIADKLRTQTPHSPRELASQYLYLYQNCKSMQSLIQYQFLTNIHSLFRQYLDQKQNLNALIDFAFVKMDALLVFSKFNAEIHSEIKDLFELSALTLHSERFLSTLLERFSIQKLHFGKVWKDFQGSFQNLIQKQLVDDFNIKFQFLEQKEFVFEDSFGLFEVYLDKGSLDVNHKERFGDKEVQIAKLKRFELLCQADEEDITVVVFDFEENLEKWAKLIQEQLEKGQRRFIVINGFLQCENTGITPQKQLIEAELVQTKSQPKHENQILSVVLQSQIVKQVKIAQQIEIEDLKIWLGAQPSFYDVETEVIDRQIEELAENGAIVVKGEVIEWGE</sequence>
<name>A0A146K2S2_9EUKA</name>